<evidence type="ECO:0000256" key="5">
    <source>
        <dbReference type="ARBA" id="ARBA00022687"/>
    </source>
</evidence>
<keyword evidence="6 14" id="KW-0812">Transmembrane</keyword>
<feature type="disulfide bond" evidence="13">
    <location>
        <begin position="392"/>
        <end position="438"/>
    </location>
</feature>
<feature type="domain" description="G-protein coupled receptors family 2 profile 2" evidence="16">
    <location>
        <begin position="578"/>
        <end position="821"/>
    </location>
</feature>
<sequence length="875" mass="100000">MASTTMCAAMHNDSERKRFVDRIKAVTFHEVCDRCGLHSLLLGGCMLRKELKNIILEGSGYQKKSCTGLSKEIQLRRSLKPWHELAKPQMTALNVEDQLWFADFLSEWDQESFLHLAASDKFFVYVTRKPNSQNNRIWSKTPEDIPDEEHYQELLKTPNCMGTFVLFTARHLMWSWDSAYFWEEILSNRVIPFLKDPQNVLDIDQVTFLHDKALCMKALWTQQLLKDNNIDFFGNEEWLGNSPDFNVCEHIGSILKDQVERRMLAEPPVPDSAARQWSNTLKQEATQTIELMTEKRSSRTGFVWSSSLKLKECSPTTNNTSKISSDVDDQKLPQLKSLCKGSVMELMKMDPTLIGLLAGLLAVSGQISQTKVSDHDHPPLPERCEPIAIPLCTDIQYNMTIMPNLLGHQKQDDAGMDVHQYFPLVKVACSPDLQFFLCTVYAPVCTILDKPLPPCRSLCLSARNGCEELLNRFGFSWPDHLDCYKFPESGGSEICVPQNNSSSDKNRVQPTDFPRPDSGYTGYVPNSYYPSMYKPGEFPPKAKDYGFVCPIQFKTPEGYDEYVLKVKEKVEKNCGAPCEGMFFKKDQLKFSRFWIFGWSLCCLISCSFTILTFLIDMSRFRYPERPIIFLSICYFMVALTYVIGYALGDKVACNEPFDPPKGDIMAGVCFVGLWHVEALRGFVLTPLCIYFCLGTIFLLAGFVSLFRIRTIMKHDGTKTDKLEKLMIRIGVFSVLYLVPATIVLACLFYEQTHFDEWMVSWLHENCQKFAIPCPLLSQDDLARLARPDRSVFTVFMMKYLMTLIVGITSGFWIWSSKTLTSWSNFYAKLTRTCSSKTPKNRREAYGSYLCLFPGDLSCEKPVAVSESLSRSSQYQ</sequence>
<evidence type="ECO:0000256" key="9">
    <source>
        <dbReference type="ARBA" id="ARBA00023136"/>
    </source>
</evidence>
<evidence type="ECO:0000259" key="15">
    <source>
        <dbReference type="PROSITE" id="PS50038"/>
    </source>
</evidence>
<dbReference type="GO" id="GO:0060070">
    <property type="term" value="P:canonical Wnt signaling pathway"/>
    <property type="evidence" value="ECO:0007669"/>
    <property type="project" value="TreeGrafter"/>
</dbReference>
<dbReference type="InterPro" id="IPR020067">
    <property type="entry name" value="Frizzled_dom"/>
</dbReference>
<dbReference type="Proteomes" id="UP000677054">
    <property type="component" value="Unassembled WGS sequence"/>
</dbReference>
<keyword evidence="18" id="KW-1185">Reference proteome</keyword>
<comment type="similarity">
    <text evidence="2">Belongs to the G-protein coupled receptor Fz/Smo family.</text>
</comment>
<dbReference type="Gene3D" id="1.20.1070.10">
    <property type="entry name" value="Rhodopsin 7-helix transmembrane proteins"/>
    <property type="match status" value="2"/>
</dbReference>
<evidence type="ECO:0000256" key="7">
    <source>
        <dbReference type="ARBA" id="ARBA00022729"/>
    </source>
</evidence>
<dbReference type="OrthoDB" id="10053709at2759"/>
<accession>A0A7R8X421</accession>
<organism evidence="17">
    <name type="scientific">Darwinula stevensoni</name>
    <dbReference type="NCBI Taxonomy" id="69355"/>
    <lineage>
        <taxon>Eukaryota</taxon>
        <taxon>Metazoa</taxon>
        <taxon>Ecdysozoa</taxon>
        <taxon>Arthropoda</taxon>
        <taxon>Crustacea</taxon>
        <taxon>Oligostraca</taxon>
        <taxon>Ostracoda</taxon>
        <taxon>Podocopa</taxon>
        <taxon>Podocopida</taxon>
        <taxon>Darwinulocopina</taxon>
        <taxon>Darwinuloidea</taxon>
        <taxon>Darwinulidae</taxon>
        <taxon>Darwinula</taxon>
    </lineage>
</organism>
<dbReference type="InterPro" id="IPR000539">
    <property type="entry name" value="Frizzled/Smoothened_7TM"/>
</dbReference>
<evidence type="ECO:0000256" key="14">
    <source>
        <dbReference type="SAM" id="Phobius"/>
    </source>
</evidence>
<comment type="subcellular location">
    <subcellularLocation>
        <location evidence="1">Cell membrane</location>
        <topology evidence="1">Multi-pass membrane protein</topology>
    </subcellularLocation>
</comment>
<keyword evidence="3" id="KW-0217">Developmental protein</keyword>
<evidence type="ECO:0000256" key="13">
    <source>
        <dbReference type="PROSITE-ProRule" id="PRU00090"/>
    </source>
</evidence>
<dbReference type="SMART" id="SM00063">
    <property type="entry name" value="FRI"/>
    <property type="match status" value="1"/>
</dbReference>
<evidence type="ECO:0000256" key="10">
    <source>
        <dbReference type="ARBA" id="ARBA00023157"/>
    </source>
</evidence>
<feature type="transmembrane region" description="Helical" evidence="14">
    <location>
        <begin position="791"/>
        <end position="814"/>
    </location>
</feature>
<evidence type="ECO:0000256" key="3">
    <source>
        <dbReference type="ARBA" id="ARBA00022473"/>
    </source>
</evidence>
<keyword evidence="7" id="KW-0732">Signal</keyword>
<dbReference type="SUPFAM" id="SSF63501">
    <property type="entry name" value="Frizzled cysteine-rich domain"/>
    <property type="match status" value="1"/>
</dbReference>
<dbReference type="PANTHER" id="PTHR11309">
    <property type="entry name" value="FRIZZLED"/>
    <property type="match status" value="1"/>
</dbReference>
<name>A0A7R8X421_9CRUS</name>
<evidence type="ECO:0000256" key="8">
    <source>
        <dbReference type="ARBA" id="ARBA00022989"/>
    </source>
</evidence>
<feature type="transmembrane region" description="Helical" evidence="14">
    <location>
        <begin position="727"/>
        <end position="750"/>
    </location>
</feature>
<comment type="caution">
    <text evidence="13">Lacks conserved residue(s) required for the propagation of feature annotation.</text>
</comment>
<keyword evidence="10 13" id="KW-1015">Disulfide bond</keyword>
<protein>
    <submittedName>
        <fullName evidence="17">Uncharacterized protein</fullName>
    </submittedName>
</protein>
<feature type="transmembrane region" description="Helical" evidence="14">
    <location>
        <begin position="627"/>
        <end position="647"/>
    </location>
</feature>
<dbReference type="GO" id="GO:0005886">
    <property type="term" value="C:plasma membrane"/>
    <property type="evidence" value="ECO:0007669"/>
    <property type="project" value="UniProtKB-SubCell"/>
</dbReference>
<evidence type="ECO:0000259" key="16">
    <source>
        <dbReference type="PROSITE" id="PS50261"/>
    </source>
</evidence>
<feature type="disulfide bond" evidence="13">
    <location>
        <begin position="459"/>
        <end position="483"/>
    </location>
</feature>
<reference evidence="17" key="1">
    <citation type="submission" date="2020-11" db="EMBL/GenBank/DDBJ databases">
        <authorList>
            <person name="Tran Van P."/>
        </authorList>
    </citation>
    <scope>NUCLEOTIDE SEQUENCE</scope>
</reference>
<evidence type="ECO:0000256" key="12">
    <source>
        <dbReference type="ARBA" id="ARBA00023180"/>
    </source>
</evidence>
<dbReference type="EMBL" id="LR899526">
    <property type="protein sequence ID" value="CAD7240115.1"/>
    <property type="molecule type" value="Genomic_DNA"/>
</dbReference>
<dbReference type="Pfam" id="PF01534">
    <property type="entry name" value="Frizzled"/>
    <property type="match status" value="2"/>
</dbReference>
<dbReference type="GO" id="GO:0035567">
    <property type="term" value="P:non-canonical Wnt signaling pathway"/>
    <property type="evidence" value="ECO:0007669"/>
    <property type="project" value="TreeGrafter"/>
</dbReference>
<dbReference type="GO" id="GO:0017147">
    <property type="term" value="F:Wnt-protein binding"/>
    <property type="evidence" value="ECO:0007669"/>
    <property type="project" value="TreeGrafter"/>
</dbReference>
<dbReference type="PROSITE" id="PS50038">
    <property type="entry name" value="FZ"/>
    <property type="match status" value="1"/>
</dbReference>
<dbReference type="GO" id="GO:0042813">
    <property type="term" value="F:Wnt receptor activity"/>
    <property type="evidence" value="ECO:0007669"/>
    <property type="project" value="TreeGrafter"/>
</dbReference>
<dbReference type="PANTHER" id="PTHR11309:SF47">
    <property type="entry name" value="FRIZZLED"/>
    <property type="match status" value="1"/>
</dbReference>
<keyword evidence="11" id="KW-0675">Receptor</keyword>
<dbReference type="InterPro" id="IPR015526">
    <property type="entry name" value="Frizzled/SFRP"/>
</dbReference>
<keyword evidence="5" id="KW-0879">Wnt signaling pathway</keyword>
<evidence type="ECO:0000256" key="1">
    <source>
        <dbReference type="ARBA" id="ARBA00004651"/>
    </source>
</evidence>
<feature type="transmembrane region" description="Helical" evidence="14">
    <location>
        <begin position="593"/>
        <end position="615"/>
    </location>
</feature>
<evidence type="ECO:0000256" key="11">
    <source>
        <dbReference type="ARBA" id="ARBA00023170"/>
    </source>
</evidence>
<dbReference type="InterPro" id="IPR036397">
    <property type="entry name" value="RNaseH_sf"/>
</dbReference>
<dbReference type="SMART" id="SM01330">
    <property type="entry name" value="Frizzled"/>
    <property type="match status" value="1"/>
</dbReference>
<gene>
    <name evidence="17" type="ORF">DSTB1V02_LOCUS152</name>
</gene>
<evidence type="ECO:0000256" key="4">
    <source>
        <dbReference type="ARBA" id="ARBA00022475"/>
    </source>
</evidence>
<keyword evidence="8 14" id="KW-1133">Transmembrane helix</keyword>
<feature type="domain" description="FZ" evidence="15">
    <location>
        <begin position="383"/>
        <end position="498"/>
    </location>
</feature>
<dbReference type="AlphaFoldDB" id="A0A7R8X421"/>
<dbReference type="Pfam" id="PF01392">
    <property type="entry name" value="Fz"/>
    <property type="match status" value="1"/>
</dbReference>
<dbReference type="CDD" id="cd07458">
    <property type="entry name" value="CRD_FZ1_like"/>
    <property type="match status" value="1"/>
</dbReference>
<dbReference type="Gene3D" id="3.30.420.10">
    <property type="entry name" value="Ribonuclease H-like superfamily/Ribonuclease H"/>
    <property type="match status" value="1"/>
</dbReference>
<dbReference type="FunFam" id="1.10.2000.10:FF:000016">
    <property type="entry name" value="Frizzled"/>
    <property type="match status" value="1"/>
</dbReference>
<dbReference type="Gene3D" id="1.10.2000.10">
    <property type="entry name" value="Frizzled cysteine-rich domain"/>
    <property type="match status" value="1"/>
</dbReference>
<proteinExistence type="inferred from homology"/>
<keyword evidence="9 14" id="KW-0472">Membrane</keyword>
<keyword evidence="4" id="KW-1003">Cell membrane</keyword>
<feature type="disulfide bond" evidence="13">
    <location>
        <begin position="384"/>
        <end position="445"/>
    </location>
</feature>
<feature type="transmembrane region" description="Helical" evidence="14">
    <location>
        <begin position="683"/>
        <end position="706"/>
    </location>
</feature>
<evidence type="ECO:0000256" key="2">
    <source>
        <dbReference type="ARBA" id="ARBA00008077"/>
    </source>
</evidence>
<dbReference type="InterPro" id="IPR036790">
    <property type="entry name" value="Frizzled_dom_sf"/>
</dbReference>
<dbReference type="EMBL" id="CAJPEV010000009">
    <property type="protein sequence ID" value="CAG0878629.1"/>
    <property type="molecule type" value="Genomic_DNA"/>
</dbReference>
<dbReference type="PROSITE" id="PS50261">
    <property type="entry name" value="G_PROTEIN_RECEP_F2_4"/>
    <property type="match status" value="1"/>
</dbReference>
<dbReference type="PRINTS" id="PR00489">
    <property type="entry name" value="FRIZZLED"/>
</dbReference>
<evidence type="ECO:0000256" key="6">
    <source>
        <dbReference type="ARBA" id="ARBA00022692"/>
    </source>
</evidence>
<evidence type="ECO:0000313" key="17">
    <source>
        <dbReference type="EMBL" id="CAD7240115.1"/>
    </source>
</evidence>
<evidence type="ECO:0000313" key="18">
    <source>
        <dbReference type="Proteomes" id="UP000677054"/>
    </source>
</evidence>
<dbReference type="GO" id="GO:0003676">
    <property type="term" value="F:nucleic acid binding"/>
    <property type="evidence" value="ECO:0007669"/>
    <property type="project" value="InterPro"/>
</dbReference>
<keyword evidence="12" id="KW-0325">Glycoprotein</keyword>
<dbReference type="InterPro" id="IPR017981">
    <property type="entry name" value="GPCR_2-like_7TM"/>
</dbReference>